<dbReference type="AlphaFoldDB" id="A0A211YMA4"/>
<dbReference type="SUPFAM" id="SSF53335">
    <property type="entry name" value="S-adenosyl-L-methionine-dependent methyltransferases"/>
    <property type="match status" value="1"/>
</dbReference>
<evidence type="ECO:0008006" key="3">
    <source>
        <dbReference type="Google" id="ProtNLM"/>
    </source>
</evidence>
<gene>
    <name evidence="1" type="ORF">Pdsh_09505</name>
</gene>
<dbReference type="Gene3D" id="3.40.50.150">
    <property type="entry name" value="Vaccinia Virus protein VP39"/>
    <property type="match status" value="1"/>
</dbReference>
<proteinExistence type="predicted"/>
<evidence type="ECO:0000313" key="2">
    <source>
        <dbReference type="Proteomes" id="UP000196694"/>
    </source>
</evidence>
<dbReference type="Pfam" id="PF01209">
    <property type="entry name" value="Ubie_methyltran"/>
    <property type="match status" value="1"/>
</dbReference>
<organism evidence="1 2">
    <name type="scientific">Pyrodictium delaneyi</name>
    <dbReference type="NCBI Taxonomy" id="1273541"/>
    <lineage>
        <taxon>Archaea</taxon>
        <taxon>Thermoproteota</taxon>
        <taxon>Thermoprotei</taxon>
        <taxon>Desulfurococcales</taxon>
        <taxon>Pyrodictiaceae</taxon>
        <taxon>Pyrodictium</taxon>
    </lineage>
</organism>
<comment type="caution">
    <text evidence="1">The sequence shown here is derived from an EMBL/GenBank/DDBJ whole genome shotgun (WGS) entry which is preliminary data.</text>
</comment>
<dbReference type="EMBL" id="NCQP01000007">
    <property type="protein sequence ID" value="OWJ54086.1"/>
    <property type="molecule type" value="Genomic_DNA"/>
</dbReference>
<reference evidence="1 2" key="1">
    <citation type="submission" date="2017-05" db="EMBL/GenBank/DDBJ databases">
        <title>The draft genome of the hyperthermophilic archaeon 'Pyrodictium delaneyi strain Hulk', an iron and nitrate reducer, reveals the capacity for sulfate reduction.</title>
        <authorList>
            <person name="Demey L.M."/>
            <person name="Miller C."/>
            <person name="Manzella M."/>
            <person name="Reguera G."/>
            <person name="Kashefi K."/>
        </authorList>
    </citation>
    <scope>NUCLEOTIDE SEQUENCE [LARGE SCALE GENOMIC DNA]</scope>
    <source>
        <strain evidence="1 2">Hulk</strain>
    </source>
</reference>
<accession>A0A211YMA4</accession>
<name>A0A211YMA4_9CREN</name>
<dbReference type="InterPro" id="IPR029063">
    <property type="entry name" value="SAM-dependent_MTases_sf"/>
</dbReference>
<sequence>MTTMMLWPLQRRLEVSIELAKARRFSHRTRVTVWEAYARSTIEHRCLDPRTWATIISQIEGIKHIYGFMNKFMSLGFENRVRINAIDVIAKRLDNLSRQLIIVDVGSGPGDSLKAIWRRLTNSYIVAIDPSISLLSTACNNVLCDRVVGVAENLPIRRHGADIVTSFYASRDFQSLSDALASMISVTRRGLVIGDIFLPKHPVKKLLVKAWVCRIVPMLAMLLAGKYWKNYKGLCVTIKDWCDVQDVKTYLKQLSKRFGKQLIVESHSYVFGGLGYVAAFVEKESISGHNWS</sequence>
<dbReference type="Proteomes" id="UP000196694">
    <property type="component" value="Unassembled WGS sequence"/>
</dbReference>
<evidence type="ECO:0000313" key="1">
    <source>
        <dbReference type="EMBL" id="OWJ54086.1"/>
    </source>
</evidence>
<keyword evidence="2" id="KW-1185">Reference proteome</keyword>
<protein>
    <recommendedName>
        <fullName evidence="3">Methyltransferase domain-containing protein</fullName>
    </recommendedName>
</protein>